<comment type="caution">
    <text evidence="2">The sequence shown here is derived from an EMBL/GenBank/DDBJ whole genome shotgun (WGS) entry which is preliminary data.</text>
</comment>
<gene>
    <name evidence="2" type="ORF">WG66_4045</name>
</gene>
<sequence>MIPRQAVLLRSRIPRVQPTMTIRSHTRDSYNKETDNTPPPDSKIHRVDPDSENAQKPYEPPSGKYAEVGARTQQAYQHARTDEPYKAPGEDRRYGGKEDYAKDKGPETSKPNEGPEGKSKGGLKP</sequence>
<feature type="compositionally biased region" description="Basic and acidic residues" evidence="1">
    <location>
        <begin position="79"/>
        <end position="107"/>
    </location>
</feature>
<dbReference type="EMBL" id="LATX01001174">
    <property type="protein sequence ID" value="KTB43423.1"/>
    <property type="molecule type" value="Genomic_DNA"/>
</dbReference>
<organism evidence="2 3">
    <name type="scientific">Moniliophthora roreri</name>
    <name type="common">Frosty pod rot fungus</name>
    <name type="synonym">Monilia roreri</name>
    <dbReference type="NCBI Taxonomy" id="221103"/>
    <lineage>
        <taxon>Eukaryota</taxon>
        <taxon>Fungi</taxon>
        <taxon>Dikarya</taxon>
        <taxon>Basidiomycota</taxon>
        <taxon>Agaricomycotina</taxon>
        <taxon>Agaricomycetes</taxon>
        <taxon>Agaricomycetidae</taxon>
        <taxon>Agaricales</taxon>
        <taxon>Marasmiineae</taxon>
        <taxon>Marasmiaceae</taxon>
        <taxon>Moniliophthora</taxon>
    </lineage>
</organism>
<evidence type="ECO:0000313" key="2">
    <source>
        <dbReference type="EMBL" id="KTB43423.1"/>
    </source>
</evidence>
<proteinExistence type="predicted"/>
<reference evidence="2 3" key="1">
    <citation type="submission" date="2015-12" db="EMBL/GenBank/DDBJ databases">
        <title>Draft genome sequence of Moniliophthora roreri, the causal agent of frosty pod rot of cacao.</title>
        <authorList>
            <person name="Aime M.C."/>
            <person name="Diaz-Valderrama J.R."/>
            <person name="Kijpornyongpan T."/>
            <person name="Phillips-Mora W."/>
        </authorList>
    </citation>
    <scope>NUCLEOTIDE SEQUENCE [LARGE SCALE GENOMIC DNA]</scope>
    <source>
        <strain evidence="2 3">MCA 2952</strain>
    </source>
</reference>
<feature type="region of interest" description="Disordered" evidence="1">
    <location>
        <begin position="1"/>
        <end position="125"/>
    </location>
</feature>
<feature type="compositionally biased region" description="Basic and acidic residues" evidence="1">
    <location>
        <begin position="25"/>
        <end position="35"/>
    </location>
</feature>
<accession>A0A0W0G4B5</accession>
<dbReference type="Proteomes" id="UP000054988">
    <property type="component" value="Unassembled WGS sequence"/>
</dbReference>
<dbReference type="eggNOG" id="ENOG502R0WQ">
    <property type="taxonomic scope" value="Eukaryota"/>
</dbReference>
<protein>
    <submittedName>
        <fullName evidence="2">Uncharacterized protein</fullName>
    </submittedName>
</protein>
<evidence type="ECO:0000313" key="3">
    <source>
        <dbReference type="Proteomes" id="UP000054988"/>
    </source>
</evidence>
<evidence type="ECO:0000256" key="1">
    <source>
        <dbReference type="SAM" id="MobiDB-lite"/>
    </source>
</evidence>
<dbReference type="AlphaFoldDB" id="A0A0W0G4B5"/>
<name>A0A0W0G4B5_MONRR</name>